<keyword evidence="2" id="KW-1185">Reference proteome</keyword>
<evidence type="ECO:0000313" key="2">
    <source>
        <dbReference type="Proteomes" id="UP000641646"/>
    </source>
</evidence>
<sequence>MEDLAARIRRDLNEYQVQVQARLEKLFAEGLLSQAQLKEIVIDAKITGQSVVDALSSQRNYSEEVTEIYIYSLFDRYKNAVEKKIYDINQRKVSSVSEEKLKFLNNKTFSKISGNFLIGLFKWEKSPILKVLISLFKWKKSPILKFLKRMIARFNRN</sequence>
<reference evidence="1" key="2">
    <citation type="submission" date="2020-08" db="EMBL/GenBank/DDBJ databases">
        <authorList>
            <person name="Chen M."/>
            <person name="Teng W."/>
            <person name="Zhao L."/>
            <person name="Hu C."/>
            <person name="Zhou Y."/>
            <person name="Han B."/>
            <person name="Song L."/>
            <person name="Shu W."/>
        </authorList>
    </citation>
    <scope>NUCLEOTIDE SEQUENCE</scope>
    <source>
        <strain evidence="1">FACHB-1375</strain>
    </source>
</reference>
<comment type="caution">
    <text evidence="1">The sequence shown here is derived from an EMBL/GenBank/DDBJ whole genome shotgun (WGS) entry which is preliminary data.</text>
</comment>
<reference evidence="1" key="1">
    <citation type="journal article" date="2015" name="ISME J.">
        <title>Draft Genome Sequence of Streptomyces incarnatus NRRL8089, which Produces the Nucleoside Antibiotic Sinefungin.</title>
        <authorList>
            <person name="Oshima K."/>
            <person name="Hattori M."/>
            <person name="Shimizu H."/>
            <person name="Fukuda K."/>
            <person name="Nemoto M."/>
            <person name="Inagaki K."/>
            <person name="Tamura T."/>
        </authorList>
    </citation>
    <scope>NUCLEOTIDE SEQUENCE</scope>
    <source>
        <strain evidence="1">FACHB-1375</strain>
    </source>
</reference>
<protein>
    <submittedName>
        <fullName evidence="1">Uncharacterized protein</fullName>
    </submittedName>
</protein>
<dbReference type="EMBL" id="JACJPW010000076">
    <property type="protein sequence ID" value="MBD2184237.1"/>
    <property type="molecule type" value="Genomic_DNA"/>
</dbReference>
<dbReference type="RefSeq" id="WP_190470224.1">
    <property type="nucleotide sequence ID" value="NZ_JACJPW010000076.1"/>
</dbReference>
<evidence type="ECO:0000313" key="1">
    <source>
        <dbReference type="EMBL" id="MBD2184237.1"/>
    </source>
</evidence>
<proteinExistence type="predicted"/>
<gene>
    <name evidence="1" type="ORF">H6G03_24725</name>
</gene>
<dbReference type="Proteomes" id="UP000641646">
    <property type="component" value="Unassembled WGS sequence"/>
</dbReference>
<dbReference type="AlphaFoldDB" id="A0A926ZJD0"/>
<organism evidence="1 2">
    <name type="scientific">Aerosakkonema funiforme FACHB-1375</name>
    <dbReference type="NCBI Taxonomy" id="2949571"/>
    <lineage>
        <taxon>Bacteria</taxon>
        <taxon>Bacillati</taxon>
        <taxon>Cyanobacteriota</taxon>
        <taxon>Cyanophyceae</taxon>
        <taxon>Oscillatoriophycideae</taxon>
        <taxon>Aerosakkonematales</taxon>
        <taxon>Aerosakkonemataceae</taxon>
        <taxon>Aerosakkonema</taxon>
    </lineage>
</organism>
<name>A0A926ZJD0_9CYAN</name>
<accession>A0A926ZJD0</accession>